<dbReference type="GO" id="GO:0007166">
    <property type="term" value="P:cell surface receptor signaling pathway"/>
    <property type="evidence" value="ECO:0007669"/>
    <property type="project" value="TreeGrafter"/>
</dbReference>
<sequence length="128" mass="14174">MCTHDYMLHKRHLAILLCVVFSMTASGRKPWEEPGCHLVGNTRTIYIPGCVAFHVTTNACRGFCSSFAFPSTSATLQNNPLHVITSRAECCTIDTTHDVTVRVRCIKGYRKLTFKSAASCSCSTCRHS</sequence>
<dbReference type="Gene3D" id="2.10.90.10">
    <property type="entry name" value="Cystine-knot cytokines"/>
    <property type="match status" value="1"/>
</dbReference>
<feature type="signal peptide" evidence="5">
    <location>
        <begin position="1"/>
        <end position="27"/>
    </location>
</feature>
<dbReference type="EMBL" id="JAODUO010000116">
    <property type="protein sequence ID" value="KAK2189025.1"/>
    <property type="molecule type" value="Genomic_DNA"/>
</dbReference>
<dbReference type="Proteomes" id="UP001209878">
    <property type="component" value="Unassembled WGS sequence"/>
</dbReference>
<keyword evidence="4" id="KW-1015">Disulfide bond</keyword>
<keyword evidence="2" id="KW-0964">Secreted</keyword>
<organism evidence="7 8">
    <name type="scientific">Ridgeia piscesae</name>
    <name type="common">Tubeworm</name>
    <dbReference type="NCBI Taxonomy" id="27915"/>
    <lineage>
        <taxon>Eukaryota</taxon>
        <taxon>Metazoa</taxon>
        <taxon>Spiralia</taxon>
        <taxon>Lophotrochozoa</taxon>
        <taxon>Annelida</taxon>
        <taxon>Polychaeta</taxon>
        <taxon>Sedentaria</taxon>
        <taxon>Canalipalpata</taxon>
        <taxon>Sabellida</taxon>
        <taxon>Siboglinidae</taxon>
        <taxon>Ridgeia</taxon>
    </lineage>
</organism>
<keyword evidence="3 5" id="KW-0732">Signal</keyword>
<evidence type="ECO:0000256" key="5">
    <source>
        <dbReference type="SAM" id="SignalP"/>
    </source>
</evidence>
<evidence type="ECO:0000259" key="6">
    <source>
        <dbReference type="Pfam" id="PF03045"/>
    </source>
</evidence>
<evidence type="ECO:0000256" key="1">
    <source>
        <dbReference type="ARBA" id="ARBA00004613"/>
    </source>
</evidence>
<dbReference type="SUPFAM" id="SSF57501">
    <property type="entry name" value="Cystine-knot cytokines"/>
    <property type="match status" value="1"/>
</dbReference>
<gene>
    <name evidence="7" type="ORF">NP493_110g05021</name>
</gene>
<dbReference type="PANTHER" id="PTHR31129">
    <property type="entry name" value="GLYCOPROTEIN HORMONE ALPHA-2"/>
    <property type="match status" value="1"/>
</dbReference>
<dbReference type="AlphaFoldDB" id="A0AAD9P6G8"/>
<comment type="caution">
    <text evidence="7">The sequence shown here is derived from an EMBL/GenBank/DDBJ whole genome shotgun (WGS) entry which is preliminary data.</text>
</comment>
<protein>
    <recommendedName>
        <fullName evidence="6">DAN domain-containing protein</fullName>
    </recommendedName>
</protein>
<evidence type="ECO:0000313" key="7">
    <source>
        <dbReference type="EMBL" id="KAK2189025.1"/>
    </source>
</evidence>
<dbReference type="GO" id="GO:0051427">
    <property type="term" value="F:hormone receptor binding"/>
    <property type="evidence" value="ECO:0007669"/>
    <property type="project" value="TreeGrafter"/>
</dbReference>
<dbReference type="InterPro" id="IPR029034">
    <property type="entry name" value="Cystine-knot_cytokine"/>
</dbReference>
<dbReference type="InterPro" id="IPR004133">
    <property type="entry name" value="DAN_dom"/>
</dbReference>
<accession>A0AAD9P6G8</accession>
<dbReference type="Pfam" id="PF03045">
    <property type="entry name" value="DAN"/>
    <property type="match status" value="1"/>
</dbReference>
<dbReference type="GO" id="GO:0005615">
    <property type="term" value="C:extracellular space"/>
    <property type="evidence" value="ECO:0007669"/>
    <property type="project" value="TreeGrafter"/>
</dbReference>
<evidence type="ECO:0000256" key="4">
    <source>
        <dbReference type="ARBA" id="ARBA00023157"/>
    </source>
</evidence>
<dbReference type="InterPro" id="IPR052680">
    <property type="entry name" value="Glyco_Hormone_Alpha"/>
</dbReference>
<evidence type="ECO:0000256" key="3">
    <source>
        <dbReference type="ARBA" id="ARBA00022729"/>
    </source>
</evidence>
<dbReference type="FunFam" id="2.10.90.10:FF:000049">
    <property type="entry name" value="Glycoprotein hormone alpha 2"/>
    <property type="match status" value="1"/>
</dbReference>
<evidence type="ECO:0000256" key="2">
    <source>
        <dbReference type="ARBA" id="ARBA00022525"/>
    </source>
</evidence>
<evidence type="ECO:0000313" key="8">
    <source>
        <dbReference type="Proteomes" id="UP001209878"/>
    </source>
</evidence>
<dbReference type="PANTHER" id="PTHR31129:SF2">
    <property type="entry name" value="GLYCOPROTEIN HORMONE ALPHA-2"/>
    <property type="match status" value="1"/>
</dbReference>
<reference evidence="7" key="1">
    <citation type="journal article" date="2023" name="Mol. Biol. Evol.">
        <title>Third-Generation Sequencing Reveals the Adaptive Role of the Epigenome in Three Deep-Sea Polychaetes.</title>
        <authorList>
            <person name="Perez M."/>
            <person name="Aroh O."/>
            <person name="Sun Y."/>
            <person name="Lan Y."/>
            <person name="Juniper S.K."/>
            <person name="Young C.R."/>
            <person name="Angers B."/>
            <person name="Qian P.Y."/>
        </authorList>
    </citation>
    <scope>NUCLEOTIDE SEQUENCE</scope>
    <source>
        <strain evidence="7">R07B-5</strain>
    </source>
</reference>
<feature type="chain" id="PRO_5042036016" description="DAN domain-containing protein" evidence="5">
    <location>
        <begin position="28"/>
        <end position="128"/>
    </location>
</feature>
<comment type="subcellular location">
    <subcellularLocation>
        <location evidence="1">Secreted</location>
    </subcellularLocation>
</comment>
<proteinExistence type="predicted"/>
<name>A0AAD9P6G8_RIDPI</name>
<feature type="domain" description="DAN" evidence="6">
    <location>
        <begin position="30"/>
        <end position="124"/>
    </location>
</feature>
<keyword evidence="8" id="KW-1185">Reference proteome</keyword>